<gene>
    <name evidence="2" type="ORF">Glove_33g39</name>
</gene>
<reference evidence="2 3" key="1">
    <citation type="submission" date="2018-08" db="EMBL/GenBank/DDBJ databases">
        <title>Genome and evolution of the arbuscular mycorrhizal fungus Diversispora epigaea (formerly Glomus versiforme) and its bacterial endosymbionts.</title>
        <authorList>
            <person name="Sun X."/>
            <person name="Fei Z."/>
            <person name="Harrison M."/>
        </authorList>
    </citation>
    <scope>NUCLEOTIDE SEQUENCE [LARGE SCALE GENOMIC DNA]</scope>
    <source>
        <strain evidence="2 3">IT104</strain>
    </source>
</reference>
<comment type="caution">
    <text evidence="2">The sequence shown here is derived from an EMBL/GenBank/DDBJ whole genome shotgun (WGS) entry which is preliminary data.</text>
</comment>
<evidence type="ECO:0000313" key="2">
    <source>
        <dbReference type="EMBL" id="RHZ87680.1"/>
    </source>
</evidence>
<dbReference type="AlphaFoldDB" id="A0A397JTF0"/>
<organism evidence="2 3">
    <name type="scientific">Diversispora epigaea</name>
    <dbReference type="NCBI Taxonomy" id="1348612"/>
    <lineage>
        <taxon>Eukaryota</taxon>
        <taxon>Fungi</taxon>
        <taxon>Fungi incertae sedis</taxon>
        <taxon>Mucoromycota</taxon>
        <taxon>Glomeromycotina</taxon>
        <taxon>Glomeromycetes</taxon>
        <taxon>Diversisporales</taxon>
        <taxon>Diversisporaceae</taxon>
        <taxon>Diversispora</taxon>
    </lineage>
</organism>
<keyword evidence="1" id="KW-1133">Transmembrane helix</keyword>
<accession>A0A397JTF0</accession>
<name>A0A397JTF0_9GLOM</name>
<sequence length="110" mass="12136">MGRNGGGEFLPLLFTVFQPPPQEILVDVAAVVIIVKQFRFDVFDIFDIFDQFGVITVLTAGVLMAYLNLNPDQLIHIGSSRTLDLRKEIVAVEIEDIDGTAVVVDAEDMV</sequence>
<protein>
    <submittedName>
        <fullName evidence="2">Uncharacterized protein</fullName>
    </submittedName>
</protein>
<evidence type="ECO:0000256" key="1">
    <source>
        <dbReference type="SAM" id="Phobius"/>
    </source>
</evidence>
<dbReference type="EMBL" id="PQFF01000031">
    <property type="protein sequence ID" value="RHZ87680.1"/>
    <property type="molecule type" value="Genomic_DNA"/>
</dbReference>
<dbReference type="Proteomes" id="UP000266861">
    <property type="component" value="Unassembled WGS sequence"/>
</dbReference>
<feature type="transmembrane region" description="Helical" evidence="1">
    <location>
        <begin position="48"/>
        <end position="69"/>
    </location>
</feature>
<keyword evidence="3" id="KW-1185">Reference proteome</keyword>
<proteinExistence type="predicted"/>
<keyword evidence="1" id="KW-0812">Transmembrane</keyword>
<keyword evidence="1" id="KW-0472">Membrane</keyword>
<evidence type="ECO:0000313" key="3">
    <source>
        <dbReference type="Proteomes" id="UP000266861"/>
    </source>
</evidence>